<proteinExistence type="predicted"/>
<dbReference type="EMBL" id="CP020715">
    <property type="protein sequence ID" value="ARJ06474.1"/>
    <property type="molecule type" value="Genomic_DNA"/>
</dbReference>
<sequence length="378" mass="40741">MQKRGGRGPMNGEMMCLTCGDVYRGVDDLDWVTPSGEKGPPPPVVRRHSDRAVRRDWVAKGYLPHCGRGHLMPGADGLGNPLLVMSLFGEKGAGKGTLLRGMERRLSSGHLIPRGISGSVRKDQEGRFDREYPDAPLESTQRATEDKPRVPIYFDVTVADRLPTQGAQTNTRRIDLAVFDTGWEDQQTEAGVALAAPFIPYTDVIVFVVPPASLALLPPEIMQPPGTVELQSPTQTERGMNVVVSRLLDADHTPDERRRRATVIIALTKCDRYVGIDSFPSDLLRDRDYGPSAPPVGSQMAAEQAQLNAFVRDAGGLQLLNRAAQINGTVSIHAISGTGADDPRRAPAPVAAPNRSLDPLVLGLLRTGAWPSGAAVTA</sequence>
<dbReference type="Proteomes" id="UP000192775">
    <property type="component" value="Chromosome"/>
</dbReference>
<organism evidence="2 3">
    <name type="scientific">Cnuibacter physcomitrellae</name>
    <dbReference type="NCBI Taxonomy" id="1619308"/>
    <lineage>
        <taxon>Bacteria</taxon>
        <taxon>Bacillati</taxon>
        <taxon>Actinomycetota</taxon>
        <taxon>Actinomycetes</taxon>
        <taxon>Micrococcales</taxon>
        <taxon>Microbacteriaceae</taxon>
        <taxon>Cnuibacter</taxon>
    </lineage>
</organism>
<feature type="region of interest" description="Disordered" evidence="1">
    <location>
        <begin position="113"/>
        <end position="144"/>
    </location>
</feature>
<accession>A0A1X9LMQ5</accession>
<gene>
    <name evidence="2" type="ORF">B5808_15565</name>
</gene>
<feature type="compositionally biased region" description="Basic and acidic residues" evidence="1">
    <location>
        <begin position="120"/>
        <end position="133"/>
    </location>
</feature>
<keyword evidence="3" id="KW-1185">Reference proteome</keyword>
<reference evidence="2 3" key="1">
    <citation type="submission" date="2017-04" db="EMBL/GenBank/DDBJ databases">
        <authorList>
            <person name="Afonso C.L."/>
            <person name="Miller P.J."/>
            <person name="Scott M.A."/>
            <person name="Spackman E."/>
            <person name="Goraichik I."/>
            <person name="Dimitrov K.M."/>
            <person name="Suarez D.L."/>
            <person name="Swayne D.E."/>
        </authorList>
    </citation>
    <scope>NUCLEOTIDE SEQUENCE [LARGE SCALE GENOMIC DNA]</scope>
    <source>
        <strain evidence="3">XA(T)</strain>
    </source>
</reference>
<evidence type="ECO:0000313" key="3">
    <source>
        <dbReference type="Proteomes" id="UP000192775"/>
    </source>
</evidence>
<dbReference type="RefSeq" id="WP_085020612.1">
    <property type="nucleotide sequence ID" value="NZ_BMHD01000001.1"/>
</dbReference>
<evidence type="ECO:0000256" key="1">
    <source>
        <dbReference type="SAM" id="MobiDB-lite"/>
    </source>
</evidence>
<dbReference type="STRING" id="1619308.B5808_15565"/>
<name>A0A1X9LMQ5_9MICO</name>
<dbReference type="AlphaFoldDB" id="A0A1X9LMQ5"/>
<evidence type="ECO:0000313" key="2">
    <source>
        <dbReference type="EMBL" id="ARJ06474.1"/>
    </source>
</evidence>
<dbReference type="KEGG" id="cphy:B5808_15565"/>
<protein>
    <submittedName>
        <fullName evidence="2">Uncharacterized protein</fullName>
    </submittedName>
</protein>